<dbReference type="Gene3D" id="3.30.1330.100">
    <property type="entry name" value="CofE-like"/>
    <property type="match status" value="1"/>
</dbReference>
<keyword evidence="3" id="KW-0547">Nucleotide-binding</keyword>
<proteinExistence type="predicted"/>
<dbReference type="Gene3D" id="3.90.1660.10">
    <property type="entry name" value="CofE-like domain"/>
    <property type="match status" value="1"/>
</dbReference>
<dbReference type="GO" id="GO:0046872">
    <property type="term" value="F:metal ion binding"/>
    <property type="evidence" value="ECO:0007669"/>
    <property type="project" value="UniProtKB-KW"/>
</dbReference>
<evidence type="ECO:0000313" key="9">
    <source>
        <dbReference type="EMBL" id="UJG40248.1"/>
    </source>
</evidence>
<reference evidence="9" key="1">
    <citation type="journal article" date="2022" name="Nat. Microbiol.">
        <title>Unique mobile elements and scalable gene flow at the prokaryote-eukaryote boundary revealed by circularized Asgard archaea genomes.</title>
        <authorList>
            <person name="Wu F."/>
            <person name="Speth D.R."/>
            <person name="Philosof A."/>
            <person name="Cremiere A."/>
            <person name="Narayanan A."/>
            <person name="Barco R.A."/>
            <person name="Connon S.A."/>
            <person name="Amend J.P."/>
            <person name="Antoshechkin I.A."/>
            <person name="Orphan V.J."/>
        </authorList>
    </citation>
    <scope>NUCLEOTIDE SEQUENCE</scope>
    <source>
        <strain evidence="9">PM71</strain>
    </source>
</reference>
<dbReference type="InterPro" id="IPR008225">
    <property type="entry name" value="F420-0_g-glutamyl_ligase"/>
</dbReference>
<evidence type="ECO:0000256" key="6">
    <source>
        <dbReference type="ARBA" id="ARBA00023134"/>
    </source>
</evidence>
<dbReference type="InterPro" id="IPR002847">
    <property type="entry name" value="F420-0_gamma-glut_ligase-dom"/>
</dbReference>
<accession>A0A9Y1BJK3</accession>
<keyword evidence="6" id="KW-0342">GTP-binding</keyword>
<evidence type="ECO:0000256" key="3">
    <source>
        <dbReference type="ARBA" id="ARBA00022741"/>
    </source>
</evidence>
<gene>
    <name evidence="9" type="primary">cofE</name>
    <name evidence="9" type="ORF">K9W45_10460</name>
</gene>
<dbReference type="NCBIfam" id="TIGR01916">
    <property type="entry name" value="F420_cofE"/>
    <property type="match status" value="1"/>
</dbReference>
<keyword evidence="4" id="KW-0460">Magnesium</keyword>
<evidence type="ECO:0000256" key="5">
    <source>
        <dbReference type="ARBA" id="ARBA00022958"/>
    </source>
</evidence>
<keyword evidence="1 9" id="KW-0436">Ligase</keyword>
<evidence type="ECO:0000256" key="1">
    <source>
        <dbReference type="ARBA" id="ARBA00022598"/>
    </source>
</evidence>
<name>A0A9Y1BJK3_9ARCH</name>
<dbReference type="GO" id="GO:0052618">
    <property type="term" value="F:coenzyme F420-0:L-glutamate ligase activity"/>
    <property type="evidence" value="ECO:0007669"/>
    <property type="project" value="UniProtKB-EC"/>
</dbReference>
<dbReference type="EMBL" id="CP084166">
    <property type="protein sequence ID" value="UJG40248.1"/>
    <property type="molecule type" value="Genomic_DNA"/>
</dbReference>
<organism evidence="9">
    <name type="scientific">Candidatus Heimdallarchaeum aukensis</name>
    <dbReference type="NCBI Taxonomy" id="2876573"/>
    <lineage>
        <taxon>Archaea</taxon>
        <taxon>Promethearchaeati</taxon>
        <taxon>Candidatus Heimdallarchaeota</taxon>
        <taxon>Candidatus Heimdallarchaeia (ex Rinke et al. 2021) (nom. nud.)</taxon>
        <taxon>Candidatus Heimdallarchaeales</taxon>
        <taxon>Candidatus Heimdallarchaeaceae</taxon>
        <taxon>Candidatus Heimdallarchaeum</taxon>
    </lineage>
</organism>
<sequence length="249" mass="27582">MKKIELFSIPFPIVKKGDNIAELILKELSENNIEIQDGDIFVIAHTIISRADGNEYYLPTISPSFLAEIISRKTGKDPSLVQLILNESSSLEKVQNNIIISKHRLGWISANAAVDQSNSLPNHAVTLPTDPEKTAKKIGSYLQSKLKKKISILISDTHGRALRRGAINIAIGSYNFSVIDDARGRKDIFGNELKSTLVALADEVCSAAELLMGQADEMSPIVIIRGFTQRSPVSSIYELQYEDDKRLFK</sequence>
<keyword evidence="5" id="KW-0630">Potassium</keyword>
<evidence type="ECO:0000259" key="8">
    <source>
        <dbReference type="Pfam" id="PF01996"/>
    </source>
</evidence>
<evidence type="ECO:0000256" key="7">
    <source>
        <dbReference type="ARBA" id="ARBA00023211"/>
    </source>
</evidence>
<dbReference type="SUPFAM" id="SSF144010">
    <property type="entry name" value="CofE-like"/>
    <property type="match status" value="1"/>
</dbReference>
<dbReference type="EC" id="6.3.2.31" evidence="9"/>
<dbReference type="AlphaFoldDB" id="A0A9Y1BJK3"/>
<dbReference type="PANTHER" id="PTHR47917:SF1">
    <property type="entry name" value="COENZYME F420:L-GLUTAMATE LIGASE"/>
    <property type="match status" value="1"/>
</dbReference>
<keyword evidence="7" id="KW-0464">Manganese</keyword>
<keyword evidence="2" id="KW-0479">Metal-binding</keyword>
<feature type="domain" description="Coenzyme F420:L-glutamate ligase-like" evidence="8">
    <location>
        <begin position="9"/>
        <end position="226"/>
    </location>
</feature>
<evidence type="ECO:0000256" key="4">
    <source>
        <dbReference type="ARBA" id="ARBA00022842"/>
    </source>
</evidence>
<dbReference type="GO" id="GO:0005525">
    <property type="term" value="F:GTP binding"/>
    <property type="evidence" value="ECO:0007669"/>
    <property type="project" value="UniProtKB-KW"/>
</dbReference>
<dbReference type="Proteomes" id="UP001201020">
    <property type="component" value="Chromosome"/>
</dbReference>
<dbReference type="PANTHER" id="PTHR47917">
    <property type="match status" value="1"/>
</dbReference>
<evidence type="ECO:0000256" key="2">
    <source>
        <dbReference type="ARBA" id="ARBA00022723"/>
    </source>
</evidence>
<protein>
    <submittedName>
        <fullName evidence="9">Coenzyme F420-0:L-glutamate ligase</fullName>
        <ecNumber evidence="9">6.3.2.31</ecNumber>
    </submittedName>
</protein>
<dbReference type="Pfam" id="PF01996">
    <property type="entry name" value="F420_ligase"/>
    <property type="match status" value="1"/>
</dbReference>